<evidence type="ECO:0000259" key="8">
    <source>
        <dbReference type="PROSITE" id="PS50119"/>
    </source>
</evidence>
<dbReference type="Pfam" id="PF13445">
    <property type="entry name" value="zf-RING_UBOX"/>
    <property type="match status" value="1"/>
</dbReference>
<dbReference type="Gene3D" id="3.30.40.10">
    <property type="entry name" value="Zinc/RING finger domain, C3HC4 (zinc finger)"/>
    <property type="match status" value="1"/>
</dbReference>
<proteinExistence type="predicted"/>
<dbReference type="InterPro" id="IPR017907">
    <property type="entry name" value="Znf_RING_CS"/>
</dbReference>
<evidence type="ECO:0000259" key="7">
    <source>
        <dbReference type="PROSITE" id="PS50089"/>
    </source>
</evidence>
<dbReference type="PROSITE" id="PS00518">
    <property type="entry name" value="ZF_RING_1"/>
    <property type="match status" value="1"/>
</dbReference>
<keyword evidence="3" id="KW-0862">Zinc</keyword>
<feature type="coiled-coil region" evidence="5">
    <location>
        <begin position="186"/>
        <end position="217"/>
    </location>
</feature>
<evidence type="ECO:0000256" key="3">
    <source>
        <dbReference type="ARBA" id="ARBA00022833"/>
    </source>
</evidence>
<dbReference type="PROSITE" id="PS50089">
    <property type="entry name" value="ZF_RING_2"/>
    <property type="match status" value="1"/>
</dbReference>
<dbReference type="EMBL" id="LSMT01000910">
    <property type="protein sequence ID" value="PFX13720.1"/>
    <property type="molecule type" value="Genomic_DNA"/>
</dbReference>
<evidence type="ECO:0000256" key="4">
    <source>
        <dbReference type="PROSITE-ProRule" id="PRU00024"/>
    </source>
</evidence>
<dbReference type="InterPro" id="IPR027370">
    <property type="entry name" value="Znf-RING_euk"/>
</dbReference>
<dbReference type="SUPFAM" id="SSF57845">
    <property type="entry name" value="B-box zinc-binding domain"/>
    <property type="match status" value="1"/>
</dbReference>
<evidence type="ECO:0000256" key="6">
    <source>
        <dbReference type="SAM" id="Phobius"/>
    </source>
</evidence>
<keyword evidence="2 4" id="KW-0863">Zinc-finger</keyword>
<feature type="domain" description="B box-type" evidence="8">
    <location>
        <begin position="92"/>
        <end position="132"/>
    </location>
</feature>
<dbReference type="InterPro" id="IPR013087">
    <property type="entry name" value="Znf_C2H2_type"/>
</dbReference>
<keyword evidence="10" id="KW-1185">Reference proteome</keyword>
<accession>A0A2B4RB38</accession>
<keyword evidence="6" id="KW-1133">Transmembrane helix</keyword>
<comment type="caution">
    <text evidence="9">The sequence shown here is derived from an EMBL/GenBank/DDBJ whole genome shotgun (WGS) entry which is preliminary data.</text>
</comment>
<dbReference type="InterPro" id="IPR013083">
    <property type="entry name" value="Znf_RING/FYVE/PHD"/>
</dbReference>
<keyword evidence="6" id="KW-0812">Transmembrane</keyword>
<feature type="transmembrane region" description="Helical" evidence="6">
    <location>
        <begin position="322"/>
        <end position="341"/>
    </location>
</feature>
<dbReference type="InterPro" id="IPR000315">
    <property type="entry name" value="Znf_B-box"/>
</dbReference>
<evidence type="ECO:0000256" key="2">
    <source>
        <dbReference type="ARBA" id="ARBA00022771"/>
    </source>
</evidence>
<dbReference type="AlphaFoldDB" id="A0A2B4RB38"/>
<keyword evidence="5" id="KW-0175">Coiled coil</keyword>
<keyword evidence="6" id="KW-0472">Membrane</keyword>
<dbReference type="GO" id="GO:0008270">
    <property type="term" value="F:zinc ion binding"/>
    <property type="evidence" value="ECO:0007669"/>
    <property type="project" value="UniProtKB-KW"/>
</dbReference>
<dbReference type="Proteomes" id="UP000225706">
    <property type="component" value="Unassembled WGS sequence"/>
</dbReference>
<evidence type="ECO:0000256" key="1">
    <source>
        <dbReference type="ARBA" id="ARBA00022723"/>
    </source>
</evidence>
<organism evidence="9 10">
    <name type="scientific">Stylophora pistillata</name>
    <name type="common">Smooth cauliflower coral</name>
    <dbReference type="NCBI Taxonomy" id="50429"/>
    <lineage>
        <taxon>Eukaryota</taxon>
        <taxon>Metazoa</taxon>
        <taxon>Cnidaria</taxon>
        <taxon>Anthozoa</taxon>
        <taxon>Hexacorallia</taxon>
        <taxon>Scleractinia</taxon>
        <taxon>Astrocoeniina</taxon>
        <taxon>Pocilloporidae</taxon>
        <taxon>Stylophora</taxon>
    </lineage>
</organism>
<dbReference type="Gene3D" id="3.30.160.60">
    <property type="entry name" value="Classic Zinc Finger"/>
    <property type="match status" value="1"/>
</dbReference>
<dbReference type="InterPro" id="IPR001841">
    <property type="entry name" value="Znf_RING"/>
</dbReference>
<dbReference type="PANTHER" id="PTHR25462:SF296">
    <property type="entry name" value="MEIOTIC P26, ISOFORM F"/>
    <property type="match status" value="1"/>
</dbReference>
<keyword evidence="1" id="KW-0479">Metal-binding</keyword>
<evidence type="ECO:0000256" key="5">
    <source>
        <dbReference type="SAM" id="Coils"/>
    </source>
</evidence>
<evidence type="ECO:0000313" key="10">
    <source>
        <dbReference type="Proteomes" id="UP000225706"/>
    </source>
</evidence>
<dbReference type="PROSITE" id="PS50119">
    <property type="entry name" value="ZF_BBOX"/>
    <property type="match status" value="1"/>
</dbReference>
<name>A0A2B4RB38_STYPI</name>
<gene>
    <name evidence="9" type="primary">TRIM59</name>
    <name evidence="9" type="ORF">AWC38_SpisGene22174</name>
</gene>
<sequence length="348" mass="39668">MASSVEDRLEKNLECGICLESFQKPRMLRCHHTYCEHCLQRIVFRAAGGRKQKITCPECRVETKLQQGGVENLPSNFLIKQLLEVNNDAQLDAQVNCEKHVEEPVDLYCSCDKPICRACTVIDHRSHLNQPLSGVFSREKKKIGKLLEEAKPQMSALKAEITSIEGIEEALPQNFLEVKKQVDSFIDSKISQLDSARERLKEEVNEMSTALVNDLKEKREALLLSVSKVETVKESFTSCSHSGEKKVEFLRKRRQFEEHLKDLSSISHDIRPCKKVSLQLLKIHPVNSGSDLQNQARIRRIEFSESEKPPSVSTDDVTLPKIRIEFALLLLVMGLLIVFLLEQKVKVH</sequence>
<dbReference type="PROSITE" id="PS00028">
    <property type="entry name" value="ZINC_FINGER_C2H2_1"/>
    <property type="match status" value="1"/>
</dbReference>
<dbReference type="SUPFAM" id="SSF57850">
    <property type="entry name" value="RING/U-box"/>
    <property type="match status" value="1"/>
</dbReference>
<reference evidence="10" key="1">
    <citation type="journal article" date="2017" name="bioRxiv">
        <title>Comparative analysis of the genomes of Stylophora pistillata and Acropora digitifera provides evidence for extensive differences between species of corals.</title>
        <authorList>
            <person name="Voolstra C.R."/>
            <person name="Li Y."/>
            <person name="Liew Y.J."/>
            <person name="Baumgarten S."/>
            <person name="Zoccola D."/>
            <person name="Flot J.-F."/>
            <person name="Tambutte S."/>
            <person name="Allemand D."/>
            <person name="Aranda M."/>
        </authorList>
    </citation>
    <scope>NUCLEOTIDE SEQUENCE [LARGE SCALE GENOMIC DNA]</scope>
</reference>
<protein>
    <submittedName>
        <fullName evidence="9">Tripartite motif-containing protein 59</fullName>
    </submittedName>
</protein>
<dbReference type="PANTHER" id="PTHR25462">
    <property type="entry name" value="BONUS, ISOFORM C-RELATED"/>
    <property type="match status" value="1"/>
</dbReference>
<dbReference type="InterPro" id="IPR047153">
    <property type="entry name" value="TRIM45/56/19-like"/>
</dbReference>
<evidence type="ECO:0000313" key="9">
    <source>
        <dbReference type="EMBL" id="PFX13720.1"/>
    </source>
</evidence>
<dbReference type="SMART" id="SM00184">
    <property type="entry name" value="RING"/>
    <property type="match status" value="1"/>
</dbReference>
<feature type="domain" description="RING-type" evidence="7">
    <location>
        <begin position="15"/>
        <end position="60"/>
    </location>
</feature>
<dbReference type="Pfam" id="PF00643">
    <property type="entry name" value="zf-B_box"/>
    <property type="match status" value="1"/>
</dbReference>
<dbReference type="OrthoDB" id="5990109at2759"/>